<feature type="region of interest" description="Disordered" evidence="1">
    <location>
        <begin position="165"/>
        <end position="186"/>
    </location>
</feature>
<dbReference type="OrthoDB" id="1936908at2759"/>
<feature type="transmembrane region" description="Helical" evidence="2">
    <location>
        <begin position="228"/>
        <end position="247"/>
    </location>
</feature>
<dbReference type="Pfam" id="PF03732">
    <property type="entry name" value="Retrotrans_gag"/>
    <property type="match status" value="1"/>
</dbReference>
<accession>A0A2Z7D3W1</accession>
<dbReference type="PANTHER" id="PTHR33223">
    <property type="entry name" value="CCHC-TYPE DOMAIN-CONTAINING PROTEIN"/>
    <property type="match status" value="1"/>
</dbReference>
<keyword evidence="2" id="KW-1133">Transmembrane helix</keyword>
<keyword evidence="2" id="KW-0472">Membrane</keyword>
<evidence type="ECO:0000313" key="5">
    <source>
        <dbReference type="Proteomes" id="UP000250235"/>
    </source>
</evidence>
<evidence type="ECO:0000256" key="1">
    <source>
        <dbReference type="SAM" id="MobiDB-lite"/>
    </source>
</evidence>
<dbReference type="PANTHER" id="PTHR33223:SF11">
    <property type="entry name" value="ELEMENT PROTEIN, PUTATIVE-RELATED"/>
    <property type="match status" value="1"/>
</dbReference>
<feature type="transmembrane region" description="Helical" evidence="2">
    <location>
        <begin position="259"/>
        <end position="280"/>
    </location>
</feature>
<name>A0A2Z7D3W1_9LAMI</name>
<evidence type="ECO:0000256" key="2">
    <source>
        <dbReference type="SAM" id="Phobius"/>
    </source>
</evidence>
<dbReference type="EMBL" id="KQ990357">
    <property type="protein sequence ID" value="KZV53447.1"/>
    <property type="molecule type" value="Genomic_DNA"/>
</dbReference>
<evidence type="ECO:0000313" key="4">
    <source>
        <dbReference type="EMBL" id="KZV53447.1"/>
    </source>
</evidence>
<gene>
    <name evidence="4" type="ORF">F511_14813</name>
</gene>
<reference evidence="4 5" key="1">
    <citation type="journal article" date="2015" name="Proc. Natl. Acad. Sci. U.S.A.">
        <title>The resurrection genome of Boea hygrometrica: A blueprint for survival of dehydration.</title>
        <authorList>
            <person name="Xiao L."/>
            <person name="Yang G."/>
            <person name="Zhang L."/>
            <person name="Yang X."/>
            <person name="Zhao S."/>
            <person name="Ji Z."/>
            <person name="Zhou Q."/>
            <person name="Hu M."/>
            <person name="Wang Y."/>
            <person name="Chen M."/>
            <person name="Xu Y."/>
            <person name="Jin H."/>
            <person name="Xiao X."/>
            <person name="Hu G."/>
            <person name="Bao F."/>
            <person name="Hu Y."/>
            <person name="Wan P."/>
            <person name="Li L."/>
            <person name="Deng X."/>
            <person name="Kuang T."/>
            <person name="Xiang C."/>
            <person name="Zhu J.K."/>
            <person name="Oliver M.J."/>
            <person name="He Y."/>
        </authorList>
    </citation>
    <scope>NUCLEOTIDE SEQUENCE [LARGE SCALE GENOMIC DNA]</scope>
    <source>
        <strain evidence="5">cv. XS01</strain>
    </source>
</reference>
<protein>
    <recommendedName>
        <fullName evidence="3">Retrotransposon gag domain-containing protein</fullName>
    </recommendedName>
</protein>
<organism evidence="4 5">
    <name type="scientific">Dorcoceras hygrometricum</name>
    <dbReference type="NCBI Taxonomy" id="472368"/>
    <lineage>
        <taxon>Eukaryota</taxon>
        <taxon>Viridiplantae</taxon>
        <taxon>Streptophyta</taxon>
        <taxon>Embryophyta</taxon>
        <taxon>Tracheophyta</taxon>
        <taxon>Spermatophyta</taxon>
        <taxon>Magnoliopsida</taxon>
        <taxon>eudicotyledons</taxon>
        <taxon>Gunneridae</taxon>
        <taxon>Pentapetalae</taxon>
        <taxon>asterids</taxon>
        <taxon>lamiids</taxon>
        <taxon>Lamiales</taxon>
        <taxon>Gesneriaceae</taxon>
        <taxon>Didymocarpoideae</taxon>
        <taxon>Trichosporeae</taxon>
        <taxon>Loxocarpinae</taxon>
        <taxon>Dorcoceras</taxon>
    </lineage>
</organism>
<keyword evidence="2" id="KW-0812">Transmembrane</keyword>
<dbReference type="Proteomes" id="UP000250235">
    <property type="component" value="Unassembled WGS sequence"/>
</dbReference>
<feature type="domain" description="Retrotransposon gag" evidence="3">
    <location>
        <begin position="39"/>
        <end position="136"/>
    </location>
</feature>
<sequence>MSPQIFNSDESSEDADSWLQHITGLFDHGQYDDVLRLSLATFQLRKSAERWWHGASRTLEETVVETTWDSFCVAFRQEYVPESYVNAREREFHHLEQGTMSVREYARRFSSLLAYVPHVAGRERAKRTKFIEGLNEELYTLALSSKPKSYAEAVDSAVDIEEGLRNRRSRARPQGAQGGRPLFKESSLPNLHSQLFNPRSNSNSSSSWLSSLAVRGSDLVAISLRRSLALVLLVLAALVAVVLGQSFVVSVEASIRRLSALVCKALVISVVSMGISRVCVHQLDRSKPQPHLRVEEDRLGVVPLSSRSLGLERRSLVRFSCLVRRVSDSRFSSISLDPNMLK</sequence>
<dbReference type="InterPro" id="IPR005162">
    <property type="entry name" value="Retrotrans_gag_dom"/>
</dbReference>
<evidence type="ECO:0000259" key="3">
    <source>
        <dbReference type="Pfam" id="PF03732"/>
    </source>
</evidence>
<proteinExistence type="predicted"/>
<keyword evidence="5" id="KW-1185">Reference proteome</keyword>
<dbReference type="AlphaFoldDB" id="A0A2Z7D3W1"/>